<dbReference type="SUPFAM" id="SSF53448">
    <property type="entry name" value="Nucleotide-diphospho-sugar transferases"/>
    <property type="match status" value="1"/>
</dbReference>
<evidence type="ECO:0000256" key="3">
    <source>
        <dbReference type="ARBA" id="ARBA00022676"/>
    </source>
</evidence>
<organism evidence="6 7">
    <name type="scientific">Bifidobacterium pullorum</name>
    <dbReference type="NCBI Taxonomy" id="78448"/>
    <lineage>
        <taxon>Bacteria</taxon>
        <taxon>Bacillati</taxon>
        <taxon>Actinomycetota</taxon>
        <taxon>Actinomycetes</taxon>
        <taxon>Bifidobacteriales</taxon>
        <taxon>Bifidobacteriaceae</taxon>
        <taxon>Bifidobacterium</taxon>
    </lineage>
</organism>
<keyword evidence="4 6" id="KW-0808">Transferase</keyword>
<comment type="caution">
    <text evidence="6">The sequence shown here is derived from an EMBL/GenBank/DDBJ whole genome shotgun (WGS) entry which is preliminary data.</text>
</comment>
<sequence length="416" mass="46510">MPDDARDGCPVATVGATMEDMTVRKKNSSQTRHAEKPGIEKLAIVVVTYKRQELLHTLFKSLLDLTQAPWRIIIVDNEHSDETRGMVEGFAADVKRQWGDTVPDLSGNGGRVVYAPQSDNLGGAGGFSAGVKKAYELGAAWFWVMDDDVAVLPDGIEKLAKWTKRHEVIQGSRYDYDGGPFYWQYQFIVPLGIPNPIAPAAFGKAGYRVMNTLCFEGGLFSRRIVERIGLPDPRFFIYWDDTMYGYRASKVTNPIVVPDVVLRRTREIGNWDIAGVRQLNSTSDMNRYHIMRNRGYMARYFMAYGVSARSCSPWARWPRPPRRSSAWWPWTGSICAPVWCRSPRAGGIRASCCTTPPGSPCLRLPVNEQPSVAPRPGSGACADLEMQLGDAQIVERLTAFHIRVDHRRRGVIVGVV</sequence>
<reference evidence="6 7" key="1">
    <citation type="submission" date="2014-03" db="EMBL/GenBank/DDBJ databases">
        <title>Genomics of Bifidobacteria.</title>
        <authorList>
            <person name="Ventura M."/>
            <person name="Milani C."/>
            <person name="Lugli G.A."/>
        </authorList>
    </citation>
    <scope>NUCLEOTIDE SEQUENCE [LARGE SCALE GENOMIC DNA]</scope>
    <source>
        <strain evidence="6 7">LMG 21816</strain>
    </source>
</reference>
<gene>
    <name evidence="6" type="ORF">BPULL_1581</name>
</gene>
<dbReference type="InterPro" id="IPR001173">
    <property type="entry name" value="Glyco_trans_2-like"/>
</dbReference>
<dbReference type="Pfam" id="PF00535">
    <property type="entry name" value="Glycos_transf_2"/>
    <property type="match status" value="1"/>
</dbReference>
<dbReference type="AlphaFoldDB" id="A0A7V8KRB3"/>
<dbReference type="CDD" id="cd04185">
    <property type="entry name" value="GT_2_like_b"/>
    <property type="match status" value="1"/>
</dbReference>
<evidence type="ECO:0000259" key="5">
    <source>
        <dbReference type="Pfam" id="PF00535"/>
    </source>
</evidence>
<accession>A0A7V8KRB3</accession>
<protein>
    <submittedName>
        <fullName evidence="6">Glycosyltransferase</fullName>
    </submittedName>
</protein>
<evidence type="ECO:0000256" key="2">
    <source>
        <dbReference type="ARBA" id="ARBA00006739"/>
    </source>
</evidence>
<evidence type="ECO:0000313" key="6">
    <source>
        <dbReference type="EMBL" id="KFI83411.1"/>
    </source>
</evidence>
<name>A0A7V8KRB3_9BIFI</name>
<evidence type="ECO:0000256" key="1">
    <source>
        <dbReference type="ARBA" id="ARBA00004776"/>
    </source>
</evidence>
<dbReference type="GO" id="GO:0016757">
    <property type="term" value="F:glycosyltransferase activity"/>
    <property type="evidence" value="ECO:0007669"/>
    <property type="project" value="UniProtKB-KW"/>
</dbReference>
<dbReference type="PANTHER" id="PTHR43179:SF12">
    <property type="entry name" value="GALACTOFURANOSYLTRANSFERASE GLFT2"/>
    <property type="match status" value="1"/>
</dbReference>
<dbReference type="PANTHER" id="PTHR43179">
    <property type="entry name" value="RHAMNOSYLTRANSFERASE WBBL"/>
    <property type="match status" value="1"/>
</dbReference>
<dbReference type="Proteomes" id="UP000029109">
    <property type="component" value="Unassembled WGS sequence"/>
</dbReference>
<comment type="pathway">
    <text evidence="1">Cell wall biogenesis; cell wall polysaccharide biosynthesis.</text>
</comment>
<keyword evidence="3" id="KW-0328">Glycosyltransferase</keyword>
<dbReference type="EMBL" id="JGZJ01000006">
    <property type="protein sequence ID" value="KFI83411.1"/>
    <property type="molecule type" value="Genomic_DNA"/>
</dbReference>
<comment type="similarity">
    <text evidence="2">Belongs to the glycosyltransferase 2 family.</text>
</comment>
<evidence type="ECO:0000313" key="7">
    <source>
        <dbReference type="Proteomes" id="UP000029109"/>
    </source>
</evidence>
<dbReference type="InterPro" id="IPR029044">
    <property type="entry name" value="Nucleotide-diphossugar_trans"/>
</dbReference>
<dbReference type="Gene3D" id="3.90.550.10">
    <property type="entry name" value="Spore Coat Polysaccharide Biosynthesis Protein SpsA, Chain A"/>
    <property type="match status" value="1"/>
</dbReference>
<evidence type="ECO:0000256" key="4">
    <source>
        <dbReference type="ARBA" id="ARBA00022679"/>
    </source>
</evidence>
<proteinExistence type="inferred from homology"/>
<feature type="domain" description="Glycosyltransferase 2-like" evidence="5">
    <location>
        <begin position="44"/>
        <end position="226"/>
    </location>
</feature>